<feature type="compositionally biased region" description="Basic and acidic residues" evidence="5">
    <location>
        <begin position="1"/>
        <end position="10"/>
    </location>
</feature>
<accession>A0AAD9KDU1</accession>
<comment type="subcellular location">
    <subcellularLocation>
        <location evidence="4">Membrane</location>
        <topology evidence="4">Multi-pass membrane protein</topology>
    </subcellularLocation>
</comment>
<feature type="transmembrane region" description="Helical" evidence="4">
    <location>
        <begin position="51"/>
        <end position="69"/>
    </location>
</feature>
<gene>
    <name evidence="6" type="ORF">LSH36_15g08016</name>
</gene>
<keyword evidence="2 4" id="KW-1133">Transmembrane helix</keyword>
<evidence type="ECO:0000256" key="1">
    <source>
        <dbReference type="ARBA" id="ARBA00022692"/>
    </source>
</evidence>
<proteinExistence type="inferred from homology"/>
<dbReference type="PANTHER" id="PTHR12483">
    <property type="entry name" value="SOLUTE CARRIER FAMILY 31 COPPER TRANSPORTERS"/>
    <property type="match status" value="1"/>
</dbReference>
<feature type="transmembrane region" description="Helical" evidence="4">
    <location>
        <begin position="90"/>
        <end position="117"/>
    </location>
</feature>
<feature type="region of interest" description="Disordered" evidence="5">
    <location>
        <begin position="1"/>
        <end position="23"/>
    </location>
</feature>
<evidence type="ECO:0000313" key="7">
    <source>
        <dbReference type="Proteomes" id="UP001208570"/>
    </source>
</evidence>
<dbReference type="AlphaFoldDB" id="A0AAD9KDU1"/>
<dbReference type="Pfam" id="PF04145">
    <property type="entry name" value="Ctr"/>
    <property type="match status" value="2"/>
</dbReference>
<reference evidence="6" key="1">
    <citation type="journal article" date="2023" name="Mol. Biol. Evol.">
        <title>Third-Generation Sequencing Reveals the Adaptive Role of the Epigenome in Three Deep-Sea Polychaetes.</title>
        <authorList>
            <person name="Perez M."/>
            <person name="Aroh O."/>
            <person name="Sun Y."/>
            <person name="Lan Y."/>
            <person name="Juniper S.K."/>
            <person name="Young C.R."/>
            <person name="Angers B."/>
            <person name="Qian P.Y."/>
        </authorList>
    </citation>
    <scope>NUCLEOTIDE SEQUENCE</scope>
    <source>
        <strain evidence="6">P08H-3</strain>
    </source>
</reference>
<keyword evidence="4" id="KW-0813">Transport</keyword>
<dbReference type="EMBL" id="JAODUP010000015">
    <property type="protein sequence ID" value="KAK2168643.1"/>
    <property type="molecule type" value="Genomic_DNA"/>
</dbReference>
<evidence type="ECO:0000256" key="5">
    <source>
        <dbReference type="SAM" id="MobiDB-lite"/>
    </source>
</evidence>
<keyword evidence="4" id="KW-0187">Copper transport</keyword>
<name>A0AAD9KDU1_9ANNE</name>
<dbReference type="GO" id="GO:0016020">
    <property type="term" value="C:membrane"/>
    <property type="evidence" value="ECO:0007669"/>
    <property type="project" value="UniProtKB-SubCell"/>
</dbReference>
<evidence type="ECO:0000256" key="4">
    <source>
        <dbReference type="RuleBase" id="RU367022"/>
    </source>
</evidence>
<dbReference type="Proteomes" id="UP001208570">
    <property type="component" value="Unassembled WGS sequence"/>
</dbReference>
<keyword evidence="4" id="KW-0406">Ion transport</keyword>
<comment type="similarity">
    <text evidence="4">Belongs to the copper transporter (Ctr) (TC 1.A.56) family. SLC31A subfamily.</text>
</comment>
<feature type="transmembrane region" description="Helical" evidence="4">
    <location>
        <begin position="123"/>
        <end position="147"/>
    </location>
</feature>
<keyword evidence="4" id="KW-0186">Copper</keyword>
<comment type="caution">
    <text evidence="6">The sequence shown here is derived from an EMBL/GenBank/DDBJ whole genome shotgun (WGS) entry which is preliminary data.</text>
</comment>
<evidence type="ECO:0000313" key="6">
    <source>
        <dbReference type="EMBL" id="KAK2168643.1"/>
    </source>
</evidence>
<organism evidence="6 7">
    <name type="scientific">Paralvinella palmiformis</name>
    <dbReference type="NCBI Taxonomy" id="53620"/>
    <lineage>
        <taxon>Eukaryota</taxon>
        <taxon>Metazoa</taxon>
        <taxon>Spiralia</taxon>
        <taxon>Lophotrochozoa</taxon>
        <taxon>Annelida</taxon>
        <taxon>Polychaeta</taxon>
        <taxon>Sedentaria</taxon>
        <taxon>Canalipalpata</taxon>
        <taxon>Terebellida</taxon>
        <taxon>Terebelliformia</taxon>
        <taxon>Alvinellidae</taxon>
        <taxon>Paralvinella</taxon>
    </lineage>
</organism>
<evidence type="ECO:0000256" key="3">
    <source>
        <dbReference type="ARBA" id="ARBA00023136"/>
    </source>
</evidence>
<dbReference type="InterPro" id="IPR007274">
    <property type="entry name" value="Cop_transporter"/>
</dbReference>
<dbReference type="PANTHER" id="PTHR12483:SF115">
    <property type="entry name" value="COPPER TRANSPORT PROTEIN"/>
    <property type="match status" value="1"/>
</dbReference>
<keyword evidence="1 4" id="KW-0812">Transmembrane</keyword>
<keyword evidence="3 4" id="KW-0472">Membrane</keyword>
<keyword evidence="7" id="KW-1185">Reference proteome</keyword>
<evidence type="ECO:0000256" key="2">
    <source>
        <dbReference type="ARBA" id="ARBA00022989"/>
    </source>
</evidence>
<sequence>MDSHDFDTHKAGSHMNNKQSDPDNVGGHPWVFMFTNSVTLLFREWSTNSKTFPVACFGVALLAVLYEGLKILRGYLITKAISQQQDKLQCCAINCTLMHLLQTILHATQVTIGYILMLVVMTFNAWLCISVLIGATLGYLLFGWTIVAKKIIARFDSCH</sequence>
<dbReference type="GO" id="GO:0005375">
    <property type="term" value="F:copper ion transmembrane transporter activity"/>
    <property type="evidence" value="ECO:0007669"/>
    <property type="project" value="UniProtKB-UniRule"/>
</dbReference>
<protein>
    <recommendedName>
        <fullName evidence="4">Copper transport protein</fullName>
    </recommendedName>
</protein>